<dbReference type="RefSeq" id="WP_107751857.1">
    <property type="nucleotide sequence ID" value="NZ_JBLWSZ010000020.1"/>
</dbReference>
<keyword evidence="7" id="KW-1185">Reference proteome</keyword>
<dbReference type="InterPro" id="IPR005471">
    <property type="entry name" value="Tscrpt_reg_IclR_N"/>
</dbReference>
<dbReference type="InterPro" id="IPR036388">
    <property type="entry name" value="WH-like_DNA-bd_sf"/>
</dbReference>
<dbReference type="Pfam" id="PF09339">
    <property type="entry name" value="HTH_IclR"/>
    <property type="match status" value="1"/>
</dbReference>
<name>A0A2T7UN43_9RHOB</name>
<accession>A0A2T7UN43</accession>
<dbReference type="SMART" id="SM00346">
    <property type="entry name" value="HTH_ICLR"/>
    <property type="match status" value="1"/>
</dbReference>
<protein>
    <submittedName>
        <fullName evidence="6">IclR family transcriptional regulator</fullName>
    </submittedName>
</protein>
<dbReference type="Proteomes" id="UP000244810">
    <property type="component" value="Unassembled WGS sequence"/>
</dbReference>
<evidence type="ECO:0000313" key="6">
    <source>
        <dbReference type="EMBL" id="PVE46031.1"/>
    </source>
</evidence>
<dbReference type="Gene3D" id="1.10.10.10">
    <property type="entry name" value="Winged helix-like DNA-binding domain superfamily/Winged helix DNA-binding domain"/>
    <property type="match status" value="1"/>
</dbReference>
<feature type="domain" description="HTH iclR-type" evidence="4">
    <location>
        <begin position="14"/>
        <end position="76"/>
    </location>
</feature>
<evidence type="ECO:0000259" key="5">
    <source>
        <dbReference type="PROSITE" id="PS51078"/>
    </source>
</evidence>
<dbReference type="Pfam" id="PF01614">
    <property type="entry name" value="IclR_C"/>
    <property type="match status" value="1"/>
</dbReference>
<keyword evidence="1" id="KW-0805">Transcription regulation</keyword>
<dbReference type="GO" id="GO:0003700">
    <property type="term" value="F:DNA-binding transcription factor activity"/>
    <property type="evidence" value="ECO:0007669"/>
    <property type="project" value="TreeGrafter"/>
</dbReference>
<dbReference type="PANTHER" id="PTHR30136:SF8">
    <property type="entry name" value="TRANSCRIPTIONAL REGULATORY PROTEIN"/>
    <property type="match status" value="1"/>
</dbReference>
<dbReference type="SUPFAM" id="SSF46785">
    <property type="entry name" value="Winged helix' DNA-binding domain"/>
    <property type="match status" value="1"/>
</dbReference>
<evidence type="ECO:0000259" key="4">
    <source>
        <dbReference type="PROSITE" id="PS51077"/>
    </source>
</evidence>
<proteinExistence type="predicted"/>
<dbReference type="SUPFAM" id="SSF55781">
    <property type="entry name" value="GAF domain-like"/>
    <property type="match status" value="1"/>
</dbReference>
<feature type="domain" description="IclR-ED" evidence="5">
    <location>
        <begin position="77"/>
        <end position="265"/>
    </location>
</feature>
<comment type="caution">
    <text evidence="6">The sequence shown here is derived from an EMBL/GenBank/DDBJ whole genome shotgun (WGS) entry which is preliminary data.</text>
</comment>
<dbReference type="GO" id="GO:0003677">
    <property type="term" value="F:DNA binding"/>
    <property type="evidence" value="ECO:0007669"/>
    <property type="project" value="UniProtKB-KW"/>
</dbReference>
<dbReference type="PROSITE" id="PS51077">
    <property type="entry name" value="HTH_ICLR"/>
    <property type="match status" value="1"/>
</dbReference>
<sequence>MTKESKDSGAGGGIQSLDAALKVLAHMARAGGPISLTDLARETDMPPSKVHRYLASFLAAGLVAQGGRSGKYDLGRGAIDLGLAALDRHDFVNAPSAHLGDLREETGLTVLLSVWGAGGATVVRWERAASPVVTSMGLGTTLPLLNSSTGRVFLAYGPRPPMEHQLGLELARARKTPEILSDAEPSRAGIEALAERVRAQGYATVSGDYIPGLAAVAAPLLDWQGQAQAVITLIGTSRETIREGAPPIARLLDFCRAHSFAPLGAKG</sequence>
<dbReference type="InterPro" id="IPR029016">
    <property type="entry name" value="GAF-like_dom_sf"/>
</dbReference>
<dbReference type="EMBL" id="QDDR01000010">
    <property type="protein sequence ID" value="PVE46031.1"/>
    <property type="molecule type" value="Genomic_DNA"/>
</dbReference>
<keyword evidence="3" id="KW-0804">Transcription</keyword>
<keyword evidence="2" id="KW-0238">DNA-binding</keyword>
<dbReference type="PANTHER" id="PTHR30136">
    <property type="entry name" value="HELIX-TURN-HELIX TRANSCRIPTIONAL REGULATOR, ICLR FAMILY"/>
    <property type="match status" value="1"/>
</dbReference>
<evidence type="ECO:0000256" key="3">
    <source>
        <dbReference type="ARBA" id="ARBA00023163"/>
    </source>
</evidence>
<dbReference type="PROSITE" id="PS51078">
    <property type="entry name" value="ICLR_ED"/>
    <property type="match status" value="1"/>
</dbReference>
<dbReference type="GO" id="GO:0045892">
    <property type="term" value="P:negative regulation of DNA-templated transcription"/>
    <property type="evidence" value="ECO:0007669"/>
    <property type="project" value="TreeGrafter"/>
</dbReference>
<evidence type="ECO:0000256" key="1">
    <source>
        <dbReference type="ARBA" id="ARBA00023015"/>
    </source>
</evidence>
<organism evidence="6 7">
    <name type="scientific">Pararhodobacter aggregans</name>
    <dbReference type="NCBI Taxonomy" id="404875"/>
    <lineage>
        <taxon>Bacteria</taxon>
        <taxon>Pseudomonadati</taxon>
        <taxon>Pseudomonadota</taxon>
        <taxon>Alphaproteobacteria</taxon>
        <taxon>Rhodobacterales</taxon>
        <taxon>Paracoccaceae</taxon>
        <taxon>Pararhodobacter</taxon>
    </lineage>
</organism>
<evidence type="ECO:0000256" key="2">
    <source>
        <dbReference type="ARBA" id="ARBA00023125"/>
    </source>
</evidence>
<dbReference type="AlphaFoldDB" id="A0A2T7UN43"/>
<dbReference type="OrthoDB" id="9807558at2"/>
<evidence type="ECO:0000313" key="7">
    <source>
        <dbReference type="Proteomes" id="UP000244810"/>
    </source>
</evidence>
<dbReference type="InterPro" id="IPR050707">
    <property type="entry name" value="HTH_MetabolicPath_Reg"/>
</dbReference>
<gene>
    <name evidence="6" type="ORF">DDE23_17700</name>
</gene>
<dbReference type="InterPro" id="IPR036390">
    <property type="entry name" value="WH_DNA-bd_sf"/>
</dbReference>
<dbReference type="InterPro" id="IPR014757">
    <property type="entry name" value="Tscrpt_reg_IclR_C"/>
</dbReference>
<dbReference type="Gene3D" id="3.30.450.40">
    <property type="match status" value="1"/>
</dbReference>
<reference evidence="6 7" key="1">
    <citation type="journal article" date="2011" name="Syst. Appl. Microbiol.">
        <title>Defluviimonas denitrificans gen. nov., sp. nov., and Pararhodobacter aggregans gen. nov., sp. nov., non-phototrophic Rhodobacteraceae from the biofilter of a marine aquaculture.</title>
        <authorList>
            <person name="Foesel B.U."/>
            <person name="Drake H.L."/>
            <person name="Schramm A."/>
        </authorList>
    </citation>
    <scope>NUCLEOTIDE SEQUENCE [LARGE SCALE GENOMIC DNA]</scope>
    <source>
        <strain evidence="6 7">D1-19</strain>
    </source>
</reference>